<dbReference type="PATRIC" id="fig|449216.3.peg.844"/>
<evidence type="ECO:0000313" key="10">
    <source>
        <dbReference type="EMBL" id="ADE30387.1"/>
    </source>
</evidence>
<dbReference type="InterPro" id="IPR052029">
    <property type="entry name" value="PpiD_chaperone"/>
</dbReference>
<keyword evidence="2" id="KW-1003">Cell membrane</keyword>
<keyword evidence="6" id="KW-0143">Chaperone</keyword>
<evidence type="ECO:0000256" key="8">
    <source>
        <dbReference type="SAM" id="Phobius"/>
    </source>
</evidence>
<dbReference type="GO" id="GO:0003755">
    <property type="term" value="F:peptidyl-prolyl cis-trans isomerase activity"/>
    <property type="evidence" value="ECO:0007669"/>
    <property type="project" value="InterPro"/>
</dbReference>
<evidence type="ECO:0000256" key="4">
    <source>
        <dbReference type="ARBA" id="ARBA00022989"/>
    </source>
</evidence>
<evidence type="ECO:0000256" key="1">
    <source>
        <dbReference type="ARBA" id="ARBA00004401"/>
    </source>
</evidence>
<keyword evidence="4 8" id="KW-1133">Transmembrane helix</keyword>
<organism evidence="10 11">
    <name type="scientific">Rickettsia prowazekii (strain Rp22)</name>
    <dbReference type="NCBI Taxonomy" id="449216"/>
    <lineage>
        <taxon>Bacteria</taxon>
        <taxon>Pseudomonadati</taxon>
        <taxon>Pseudomonadota</taxon>
        <taxon>Alphaproteobacteria</taxon>
        <taxon>Rickettsiales</taxon>
        <taxon>Rickettsiaceae</taxon>
        <taxon>Rickettsieae</taxon>
        <taxon>Rickettsia</taxon>
        <taxon>typhus group</taxon>
    </lineage>
</organism>
<evidence type="ECO:0000259" key="9">
    <source>
        <dbReference type="Pfam" id="PF13145"/>
    </source>
</evidence>
<dbReference type="Pfam" id="PF13624">
    <property type="entry name" value="SurA_N_3"/>
    <property type="match status" value="1"/>
</dbReference>
<evidence type="ECO:0000256" key="2">
    <source>
        <dbReference type="ARBA" id="ARBA00022475"/>
    </source>
</evidence>
<evidence type="ECO:0000256" key="6">
    <source>
        <dbReference type="ARBA" id="ARBA00023186"/>
    </source>
</evidence>
<protein>
    <submittedName>
        <fullName evidence="10">Parvulin-like peptidyl-prolyl isomerase</fullName>
    </submittedName>
</protein>
<dbReference type="AlphaFoldDB" id="D5AY98"/>
<dbReference type="InterPro" id="IPR027304">
    <property type="entry name" value="Trigger_fact/SurA_dom_sf"/>
</dbReference>
<name>D5AY98_RICPP</name>
<keyword evidence="5 8" id="KW-0472">Membrane</keyword>
<evidence type="ECO:0000256" key="7">
    <source>
        <dbReference type="ARBA" id="ARBA00038408"/>
    </source>
</evidence>
<dbReference type="Proteomes" id="UP000006931">
    <property type="component" value="Chromosome"/>
</dbReference>
<dbReference type="SUPFAM" id="SSF109998">
    <property type="entry name" value="Triger factor/SurA peptide-binding domain-like"/>
    <property type="match status" value="1"/>
</dbReference>
<keyword evidence="10" id="KW-0413">Isomerase</keyword>
<feature type="domain" description="PpiC" evidence="9">
    <location>
        <begin position="249"/>
        <end position="387"/>
    </location>
</feature>
<dbReference type="Pfam" id="PF13145">
    <property type="entry name" value="Rotamase_2"/>
    <property type="match status" value="1"/>
</dbReference>
<proteinExistence type="inferred from homology"/>
<dbReference type="GeneID" id="57569944"/>
<evidence type="ECO:0000313" key="11">
    <source>
        <dbReference type="Proteomes" id="UP000006931"/>
    </source>
</evidence>
<comment type="subcellular location">
    <subcellularLocation>
        <location evidence="1">Cell membrane</location>
        <topology evidence="1">Single-pass type II membrane protein</topology>
    </subcellularLocation>
</comment>
<reference evidence="10 11" key="1">
    <citation type="journal article" date="2010" name="Genome Res.">
        <title>Genomic, proteomic, and transcriptomic analysis of virulent and avirulent Rickettsia prowazekii reveals its adaptive mutation capabilities.</title>
        <authorList>
            <person name="Bechah Y."/>
            <person name="El Karkouri K."/>
            <person name="Mediannikov O."/>
            <person name="Leroy Q."/>
            <person name="Pelletier N."/>
            <person name="Robert C."/>
            <person name="Medigue C."/>
            <person name="Mege J.L."/>
            <person name="Raoult D."/>
        </authorList>
    </citation>
    <scope>NUCLEOTIDE SEQUENCE [LARGE SCALE GENOMIC DNA]</scope>
    <source>
        <strain evidence="10 11">Rp22</strain>
    </source>
</reference>
<dbReference type="PANTHER" id="PTHR47529:SF1">
    <property type="entry name" value="PERIPLASMIC CHAPERONE PPID"/>
    <property type="match status" value="1"/>
</dbReference>
<dbReference type="EMBL" id="CP001584">
    <property type="protein sequence ID" value="ADE30387.1"/>
    <property type="molecule type" value="Genomic_DNA"/>
</dbReference>
<dbReference type="PANTHER" id="PTHR47529">
    <property type="entry name" value="PEPTIDYL-PROLYL CIS-TRANS ISOMERASE D"/>
    <property type="match status" value="1"/>
</dbReference>
<evidence type="ECO:0000256" key="3">
    <source>
        <dbReference type="ARBA" id="ARBA00022692"/>
    </source>
</evidence>
<dbReference type="RefSeq" id="WP_004596858.1">
    <property type="nucleotide sequence ID" value="NC_017560.1"/>
</dbReference>
<sequence length="528" mass="61107">MLDNIRKTSDSFIMRVLFAIIAFAFVGFGIKDILNVRRNSDIVIFSHAKNISKQDFLQAKSLEINAISKQMGKSLIDEEITQLNIDNRILKRLIYNNILDYLVSYYDLDLGDDTVKILVKESPMFKNEQGVFDIEIFKTYFKNAYIGEEKYLLNFKEKVLKNLIVSTFAKSFYVPKAMTDNIVDYMAEKREVELIQLDLQNKPKDLQIHTPTDQQLKDFYQDNKAAFEVPEKRSFSYIKANIKDFKISVTQDELLEFYNENKDEFGDQSFEAVQTQLHDLLRAKKIDILNMELAKKLEDEIASGASLVEISEKYKLPIQNVNYVSYAELIGDNIMADNIAESADSIFELSEGELSYPIEAEDKSYLILVELKSIQPAQIPKFNAIKDQVNKVWIKRNIEDVNFKMIKDLAKEYNADPEQIKDFNAVGIKISKKNYIRMEIENDLTLTPEILLSIFNTKIGSNTPVFRVGDIVYFAHIKSRSIDELTAQNIHVNLEKNIIYNIKNSVIEELINYTIMQNDMKIKSNFTK</sequence>
<keyword evidence="3 8" id="KW-0812">Transmembrane</keyword>
<dbReference type="KEGG" id="rpq:rpr22_CDS802"/>
<gene>
    <name evidence="10" type="primary">surA</name>
    <name evidence="10" type="ordered locus">rpr22_CDS802</name>
</gene>
<accession>D5AY98</accession>
<dbReference type="GO" id="GO:0005886">
    <property type="term" value="C:plasma membrane"/>
    <property type="evidence" value="ECO:0007669"/>
    <property type="project" value="UniProtKB-SubCell"/>
</dbReference>
<evidence type="ECO:0000256" key="5">
    <source>
        <dbReference type="ARBA" id="ARBA00023136"/>
    </source>
</evidence>
<comment type="similarity">
    <text evidence="7">Belongs to the PpiD chaperone family.</text>
</comment>
<feature type="transmembrane region" description="Helical" evidence="8">
    <location>
        <begin position="12"/>
        <end position="30"/>
    </location>
</feature>
<dbReference type="HOGENOM" id="CLU_517661_0_0_5"/>
<dbReference type="InterPro" id="IPR000297">
    <property type="entry name" value="PPIase_PpiC"/>
</dbReference>